<dbReference type="RefSeq" id="WP_310114129.1">
    <property type="nucleotide sequence ID" value="NZ_JAVDTN010000017.1"/>
</dbReference>
<protein>
    <submittedName>
        <fullName evidence="1">Uncharacterized protein</fullName>
    </submittedName>
</protein>
<comment type="caution">
    <text evidence="1">The sequence shown here is derived from an EMBL/GenBank/DDBJ whole genome shotgun (WGS) entry which is preliminary data.</text>
</comment>
<accession>A0AAW8NFK8</accession>
<sequence length="105" mass="12380">MSMYASPEALAANPPETWEVRKRGERSWGLWIEPTNPYPTQTFKTRREALAERDDATSYTRRMVEKERRWYAGEQVDNWKSWAECKAEQERIRASQAKRRAEAAA</sequence>
<name>A0AAW8NFK8_PSEOX</name>
<organism evidence="1 2">
    <name type="scientific">Pseudarthrobacter oxydans</name>
    <name type="common">Arthrobacter oxydans</name>
    <dbReference type="NCBI Taxonomy" id="1671"/>
    <lineage>
        <taxon>Bacteria</taxon>
        <taxon>Bacillati</taxon>
        <taxon>Actinomycetota</taxon>
        <taxon>Actinomycetes</taxon>
        <taxon>Micrococcales</taxon>
        <taxon>Micrococcaceae</taxon>
        <taxon>Pseudarthrobacter</taxon>
    </lineage>
</organism>
<dbReference type="AlphaFoldDB" id="A0AAW8NFK8"/>
<evidence type="ECO:0000313" key="2">
    <source>
        <dbReference type="Proteomes" id="UP001262032"/>
    </source>
</evidence>
<dbReference type="EMBL" id="JAVDWN010000010">
    <property type="protein sequence ID" value="MDR7164828.1"/>
    <property type="molecule type" value="Genomic_DNA"/>
</dbReference>
<reference evidence="1" key="1">
    <citation type="submission" date="2023-07" db="EMBL/GenBank/DDBJ databases">
        <title>Sorghum-associated microbial communities from plants grown in Nebraska, USA.</title>
        <authorList>
            <person name="Schachtman D."/>
        </authorList>
    </citation>
    <scope>NUCLEOTIDE SEQUENCE</scope>
    <source>
        <strain evidence="1">BE261</strain>
    </source>
</reference>
<evidence type="ECO:0000313" key="1">
    <source>
        <dbReference type="EMBL" id="MDR7164828.1"/>
    </source>
</evidence>
<dbReference type="GeneID" id="97424219"/>
<gene>
    <name evidence="1" type="ORF">J2X12_002866</name>
</gene>
<proteinExistence type="predicted"/>
<dbReference type="Proteomes" id="UP001262032">
    <property type="component" value="Unassembled WGS sequence"/>
</dbReference>